<protein>
    <submittedName>
        <fullName evidence="2">Uncharacterized protein</fullName>
    </submittedName>
</protein>
<name>A0ABU6RYK6_9FABA</name>
<proteinExistence type="predicted"/>
<feature type="compositionally biased region" description="Basic and acidic residues" evidence="1">
    <location>
        <begin position="1"/>
        <end position="10"/>
    </location>
</feature>
<feature type="region of interest" description="Disordered" evidence="1">
    <location>
        <begin position="1"/>
        <end position="29"/>
    </location>
</feature>
<evidence type="ECO:0000256" key="1">
    <source>
        <dbReference type="SAM" id="MobiDB-lite"/>
    </source>
</evidence>
<feature type="region of interest" description="Disordered" evidence="1">
    <location>
        <begin position="50"/>
        <end position="80"/>
    </location>
</feature>
<gene>
    <name evidence="2" type="ORF">PIB30_103309</name>
</gene>
<evidence type="ECO:0000313" key="3">
    <source>
        <dbReference type="Proteomes" id="UP001341840"/>
    </source>
</evidence>
<comment type="caution">
    <text evidence="2">The sequence shown here is derived from an EMBL/GenBank/DDBJ whole genome shotgun (WGS) entry which is preliminary data.</text>
</comment>
<accession>A0ABU6RYK6</accession>
<dbReference type="EMBL" id="JASCZI010033541">
    <property type="protein sequence ID" value="MED6128983.1"/>
    <property type="molecule type" value="Genomic_DNA"/>
</dbReference>
<organism evidence="2 3">
    <name type="scientific">Stylosanthes scabra</name>
    <dbReference type="NCBI Taxonomy" id="79078"/>
    <lineage>
        <taxon>Eukaryota</taxon>
        <taxon>Viridiplantae</taxon>
        <taxon>Streptophyta</taxon>
        <taxon>Embryophyta</taxon>
        <taxon>Tracheophyta</taxon>
        <taxon>Spermatophyta</taxon>
        <taxon>Magnoliopsida</taxon>
        <taxon>eudicotyledons</taxon>
        <taxon>Gunneridae</taxon>
        <taxon>Pentapetalae</taxon>
        <taxon>rosids</taxon>
        <taxon>fabids</taxon>
        <taxon>Fabales</taxon>
        <taxon>Fabaceae</taxon>
        <taxon>Papilionoideae</taxon>
        <taxon>50 kb inversion clade</taxon>
        <taxon>dalbergioids sensu lato</taxon>
        <taxon>Dalbergieae</taxon>
        <taxon>Pterocarpus clade</taxon>
        <taxon>Stylosanthes</taxon>
    </lineage>
</organism>
<evidence type="ECO:0000313" key="2">
    <source>
        <dbReference type="EMBL" id="MED6128983.1"/>
    </source>
</evidence>
<sequence length="117" mass="13020">MKEQTREGGAVKDPVVVTTKGAPRLSKKNKGRKRRCTICRCPGHTKRHCRREPLEGMDGASMNKNGESELASHGSSPGFETQKTFAKADEIRKPNCNPESSSSDDYLQQVWLIFILS</sequence>
<keyword evidence="3" id="KW-1185">Reference proteome</keyword>
<dbReference type="Proteomes" id="UP001341840">
    <property type="component" value="Unassembled WGS sequence"/>
</dbReference>
<reference evidence="2 3" key="1">
    <citation type="journal article" date="2023" name="Plants (Basel)">
        <title>Bridging the Gap: Combining Genomics and Transcriptomics Approaches to Understand Stylosanthes scabra, an Orphan Legume from the Brazilian Caatinga.</title>
        <authorList>
            <person name="Ferreira-Neto J.R.C."/>
            <person name="da Silva M.D."/>
            <person name="Binneck E."/>
            <person name="de Melo N.F."/>
            <person name="da Silva R.H."/>
            <person name="de Melo A.L.T.M."/>
            <person name="Pandolfi V."/>
            <person name="Bustamante F.O."/>
            <person name="Brasileiro-Vidal A.C."/>
            <person name="Benko-Iseppon A.M."/>
        </authorList>
    </citation>
    <scope>NUCLEOTIDE SEQUENCE [LARGE SCALE GENOMIC DNA]</scope>
    <source>
        <tissue evidence="2">Leaves</tissue>
    </source>
</reference>